<dbReference type="Pfam" id="PF12833">
    <property type="entry name" value="HTH_18"/>
    <property type="match status" value="1"/>
</dbReference>
<dbReference type="GO" id="GO:0043565">
    <property type="term" value="F:sequence-specific DNA binding"/>
    <property type="evidence" value="ECO:0007669"/>
    <property type="project" value="InterPro"/>
</dbReference>
<feature type="domain" description="HTH araC/xylS-type" evidence="4">
    <location>
        <begin position="199"/>
        <end position="282"/>
    </location>
</feature>
<keyword evidence="1" id="KW-0805">Transcription regulation</keyword>
<protein>
    <submittedName>
        <fullName evidence="5">AraC-like DNA-binding protein</fullName>
    </submittedName>
</protein>
<dbReference type="Proteomes" id="UP000249819">
    <property type="component" value="Unassembled WGS sequence"/>
</dbReference>
<sequence length="287" mass="32177">MHGPDKYLCTMPLTLFQMIHAAASRHGGRMLPVSAAAGHLVAGMYLVPLAAGKSLPLCADGFPALAVALHLPTTILIRHQQKTYPVDSAWCCSPLLQAAEMDVSGEDGLLLVIRFYPSAFAQLSRKSMQEMRQTPVWRPEEIWGDDITAVLHALRELPSVHAKCECLEHWAMAQKIIPPNPLVDDMMWQVITGDDIPEVKSFTGTLGRSYKWLERNFNRYTGLAPKEFICQQRFVKACVSLSLAARPDYLALAMDHGYCDQQHLSREFRRFAGISPRVFHQKNSSNF</sequence>
<dbReference type="PROSITE" id="PS01124">
    <property type="entry name" value="HTH_ARAC_FAMILY_2"/>
    <property type="match status" value="1"/>
</dbReference>
<dbReference type="Gene3D" id="1.10.10.60">
    <property type="entry name" value="Homeodomain-like"/>
    <property type="match status" value="1"/>
</dbReference>
<dbReference type="AlphaFoldDB" id="A0A327VZQ2"/>
<evidence type="ECO:0000313" key="6">
    <source>
        <dbReference type="Proteomes" id="UP000249819"/>
    </source>
</evidence>
<evidence type="ECO:0000259" key="4">
    <source>
        <dbReference type="PROSITE" id="PS01124"/>
    </source>
</evidence>
<reference evidence="5 6" key="1">
    <citation type="submission" date="2018-06" db="EMBL/GenBank/DDBJ databases">
        <title>Genomic Encyclopedia of Archaeal and Bacterial Type Strains, Phase II (KMG-II): from individual species to whole genera.</title>
        <authorList>
            <person name="Goeker M."/>
        </authorList>
    </citation>
    <scope>NUCLEOTIDE SEQUENCE [LARGE SCALE GENOMIC DNA]</scope>
    <source>
        <strain evidence="5 6">DSM 29821</strain>
    </source>
</reference>
<evidence type="ECO:0000256" key="1">
    <source>
        <dbReference type="ARBA" id="ARBA00023015"/>
    </source>
</evidence>
<dbReference type="PANTHER" id="PTHR46796">
    <property type="entry name" value="HTH-TYPE TRANSCRIPTIONAL ACTIVATOR RHAS-RELATED"/>
    <property type="match status" value="1"/>
</dbReference>
<gene>
    <name evidence="5" type="ORF">CLV59_104187</name>
</gene>
<evidence type="ECO:0000313" key="5">
    <source>
        <dbReference type="EMBL" id="RAJ81962.1"/>
    </source>
</evidence>
<accession>A0A327VZQ2</accession>
<keyword evidence="3" id="KW-0804">Transcription</keyword>
<keyword evidence="6" id="KW-1185">Reference proteome</keyword>
<dbReference type="InterPro" id="IPR018060">
    <property type="entry name" value="HTH_AraC"/>
</dbReference>
<evidence type="ECO:0000256" key="3">
    <source>
        <dbReference type="ARBA" id="ARBA00023163"/>
    </source>
</evidence>
<dbReference type="EMBL" id="QLMA01000004">
    <property type="protein sequence ID" value="RAJ81962.1"/>
    <property type="molecule type" value="Genomic_DNA"/>
</dbReference>
<proteinExistence type="predicted"/>
<evidence type="ECO:0000256" key="2">
    <source>
        <dbReference type="ARBA" id="ARBA00023125"/>
    </source>
</evidence>
<organism evidence="5 6">
    <name type="scientific">Chitinophaga dinghuensis</name>
    <dbReference type="NCBI Taxonomy" id="1539050"/>
    <lineage>
        <taxon>Bacteria</taxon>
        <taxon>Pseudomonadati</taxon>
        <taxon>Bacteroidota</taxon>
        <taxon>Chitinophagia</taxon>
        <taxon>Chitinophagales</taxon>
        <taxon>Chitinophagaceae</taxon>
        <taxon>Chitinophaga</taxon>
    </lineage>
</organism>
<dbReference type="InterPro" id="IPR050204">
    <property type="entry name" value="AraC_XylS_family_regulators"/>
</dbReference>
<dbReference type="GO" id="GO:0003700">
    <property type="term" value="F:DNA-binding transcription factor activity"/>
    <property type="evidence" value="ECO:0007669"/>
    <property type="project" value="InterPro"/>
</dbReference>
<keyword evidence="2 5" id="KW-0238">DNA-binding</keyword>
<dbReference type="SMART" id="SM00342">
    <property type="entry name" value="HTH_ARAC"/>
    <property type="match status" value="1"/>
</dbReference>
<name>A0A327VZQ2_9BACT</name>
<comment type="caution">
    <text evidence="5">The sequence shown here is derived from an EMBL/GenBank/DDBJ whole genome shotgun (WGS) entry which is preliminary data.</text>
</comment>